<dbReference type="EMBL" id="JAESVG020000006">
    <property type="protein sequence ID" value="KAG8626568.1"/>
    <property type="molecule type" value="Genomic_DNA"/>
</dbReference>
<evidence type="ECO:0000313" key="1">
    <source>
        <dbReference type="EMBL" id="KAG8626568.1"/>
    </source>
</evidence>
<proteinExistence type="predicted"/>
<protein>
    <submittedName>
        <fullName evidence="1">Uncharacterized protein</fullName>
    </submittedName>
</protein>
<gene>
    <name evidence="1" type="ORF">KVT40_005513</name>
</gene>
<dbReference type="AlphaFoldDB" id="A0A8K0L1N9"/>
<sequence>MPSGSDVEIFVRRIVAAPNAFYFQDFSGRLLDFRSVEDRGHIKWQIWFQVLVANPGLTGPTPGVMALPLLRSRRPRRFVPALQEAFTTRNFFFKNWEDGRMAADRGGYRYFYFGTCRNSVQSVPIASEAPVREGEHRVVSATAILPLVTFSHWYVAWQASEASGGSLMKRERFSASVWRKAERESLFA</sequence>
<name>A0A8K0L1N9_9PEZI</name>
<evidence type="ECO:0000313" key="2">
    <source>
        <dbReference type="Proteomes" id="UP000809789"/>
    </source>
</evidence>
<organism evidence="1 2">
    <name type="scientific">Elsinoe batatas</name>
    <dbReference type="NCBI Taxonomy" id="2601811"/>
    <lineage>
        <taxon>Eukaryota</taxon>
        <taxon>Fungi</taxon>
        <taxon>Dikarya</taxon>
        <taxon>Ascomycota</taxon>
        <taxon>Pezizomycotina</taxon>
        <taxon>Dothideomycetes</taxon>
        <taxon>Dothideomycetidae</taxon>
        <taxon>Myriangiales</taxon>
        <taxon>Elsinoaceae</taxon>
        <taxon>Elsinoe</taxon>
    </lineage>
</organism>
<reference evidence="1" key="1">
    <citation type="submission" date="2021-07" db="EMBL/GenBank/DDBJ databases">
        <title>Elsinoe batatas strain:CRI-CJ2 Genome sequencing and assembly.</title>
        <authorList>
            <person name="Huang L."/>
        </authorList>
    </citation>
    <scope>NUCLEOTIDE SEQUENCE</scope>
    <source>
        <strain evidence="1">CRI-CJ2</strain>
    </source>
</reference>
<accession>A0A8K0L1N9</accession>
<dbReference type="OrthoDB" id="10446793at2759"/>
<comment type="caution">
    <text evidence="1">The sequence shown here is derived from an EMBL/GenBank/DDBJ whole genome shotgun (WGS) entry which is preliminary data.</text>
</comment>
<dbReference type="Proteomes" id="UP000809789">
    <property type="component" value="Unassembled WGS sequence"/>
</dbReference>
<keyword evidence="2" id="KW-1185">Reference proteome</keyword>